<dbReference type="PANTHER" id="PTHR11709:SF394">
    <property type="entry name" value="FI03373P-RELATED"/>
    <property type="match status" value="1"/>
</dbReference>
<keyword evidence="3" id="KW-0560">Oxidoreductase</keyword>
<dbReference type="GO" id="GO:0016491">
    <property type="term" value="F:oxidoreductase activity"/>
    <property type="evidence" value="ECO:0007669"/>
    <property type="project" value="UniProtKB-KW"/>
</dbReference>
<protein>
    <recommendedName>
        <fullName evidence="5">Plastocyanin-like domain-containing protein</fullName>
    </recommendedName>
</protein>
<keyword evidence="4" id="KW-0186">Copper</keyword>
<dbReference type="InterPro" id="IPR008972">
    <property type="entry name" value="Cupredoxin"/>
</dbReference>
<evidence type="ECO:0000256" key="3">
    <source>
        <dbReference type="ARBA" id="ARBA00023002"/>
    </source>
</evidence>
<dbReference type="InterPro" id="IPR011707">
    <property type="entry name" value="Cu-oxidase-like_N"/>
</dbReference>
<dbReference type="GO" id="GO:0005507">
    <property type="term" value="F:copper ion binding"/>
    <property type="evidence" value="ECO:0007669"/>
    <property type="project" value="InterPro"/>
</dbReference>
<dbReference type="GO" id="GO:0006826">
    <property type="term" value="P:iron ion transport"/>
    <property type="evidence" value="ECO:0007669"/>
    <property type="project" value="TreeGrafter"/>
</dbReference>
<comment type="similarity">
    <text evidence="1">Belongs to the multicopper oxidase family.</text>
</comment>
<evidence type="ECO:0000313" key="6">
    <source>
        <dbReference type="EMBL" id="JAI67643.1"/>
    </source>
</evidence>
<sequence length="109" mass="12514">MQVCEGDRLVVDLYNLLLSDTETIHWHGMHMRNQQYYDGVPFLTQCPVIRGKFRYDFKASTPGTLFWHSHAGRWRGPSVPWLAGSLLILKTTLMTSRVAMAIFSLDDAQ</sequence>
<dbReference type="GO" id="GO:0005886">
    <property type="term" value="C:plasma membrane"/>
    <property type="evidence" value="ECO:0007669"/>
    <property type="project" value="TreeGrafter"/>
</dbReference>
<dbReference type="PANTHER" id="PTHR11709">
    <property type="entry name" value="MULTI-COPPER OXIDASE"/>
    <property type="match status" value="1"/>
</dbReference>
<dbReference type="SUPFAM" id="SSF49503">
    <property type="entry name" value="Cupredoxins"/>
    <property type="match status" value="1"/>
</dbReference>
<name>A0A0P4X1L0_SCYOL</name>
<dbReference type="Gene3D" id="2.60.40.420">
    <property type="entry name" value="Cupredoxins - blue copper proteins"/>
    <property type="match status" value="1"/>
</dbReference>
<evidence type="ECO:0000259" key="5">
    <source>
        <dbReference type="Pfam" id="PF07732"/>
    </source>
</evidence>
<evidence type="ECO:0000256" key="2">
    <source>
        <dbReference type="ARBA" id="ARBA00022723"/>
    </source>
</evidence>
<evidence type="ECO:0000256" key="4">
    <source>
        <dbReference type="ARBA" id="ARBA00023008"/>
    </source>
</evidence>
<dbReference type="AlphaFoldDB" id="A0A0P4X1L0"/>
<dbReference type="EMBL" id="GDRN01027459">
    <property type="protein sequence ID" value="JAI67643.1"/>
    <property type="molecule type" value="Transcribed_RNA"/>
</dbReference>
<evidence type="ECO:0000256" key="1">
    <source>
        <dbReference type="ARBA" id="ARBA00010609"/>
    </source>
</evidence>
<proteinExistence type="inferred from homology"/>
<dbReference type="InterPro" id="IPR045087">
    <property type="entry name" value="Cu-oxidase_fam"/>
</dbReference>
<keyword evidence="2" id="KW-0479">Metal-binding</keyword>
<dbReference type="Pfam" id="PF07732">
    <property type="entry name" value="Cu-oxidase_3"/>
    <property type="match status" value="1"/>
</dbReference>
<accession>A0A0P4X1L0</accession>
<reference evidence="6" key="1">
    <citation type="submission" date="2015-09" db="EMBL/GenBank/DDBJ databases">
        <title>Scylla olivacea transcriptome.</title>
        <authorList>
            <person name="Ikhwanuddin M."/>
        </authorList>
    </citation>
    <scope>NUCLEOTIDE SEQUENCE</scope>
</reference>
<organism evidence="6">
    <name type="scientific">Scylla olivacea</name>
    <name type="common">Orange mud crab</name>
    <name type="synonym">Cancer olivacea</name>
    <dbReference type="NCBI Taxonomy" id="85551"/>
    <lineage>
        <taxon>Eukaryota</taxon>
        <taxon>Metazoa</taxon>
        <taxon>Ecdysozoa</taxon>
        <taxon>Arthropoda</taxon>
        <taxon>Crustacea</taxon>
        <taxon>Multicrustacea</taxon>
        <taxon>Malacostraca</taxon>
        <taxon>Eumalacostraca</taxon>
        <taxon>Eucarida</taxon>
        <taxon>Decapoda</taxon>
        <taxon>Pleocyemata</taxon>
        <taxon>Brachyura</taxon>
        <taxon>Eubrachyura</taxon>
        <taxon>Portunoidea</taxon>
        <taxon>Portunidae</taxon>
        <taxon>Portuninae</taxon>
        <taxon>Scylla</taxon>
    </lineage>
</organism>
<feature type="domain" description="Plastocyanin-like" evidence="5">
    <location>
        <begin position="2"/>
        <end position="73"/>
    </location>
</feature>